<reference evidence="1 2" key="1">
    <citation type="submission" date="2013-09" db="EMBL/GenBank/DDBJ databases">
        <title>Whole genome shotgun sequence of Novosphingobium tardaugens NBRC 16725.</title>
        <authorList>
            <person name="Isaki S."/>
            <person name="Hosoyama A."/>
            <person name="Tsuchikane K."/>
            <person name="Katsumata H."/>
            <person name="Ando Y."/>
            <person name="Yamazaki S."/>
            <person name="Fujita N."/>
        </authorList>
    </citation>
    <scope>NUCLEOTIDE SEQUENCE [LARGE SCALE GENOMIC DNA]</scope>
    <source>
        <strain evidence="1 2">NBRC 16725</strain>
    </source>
</reference>
<keyword evidence="2" id="KW-1185">Reference proteome</keyword>
<evidence type="ECO:0000313" key="2">
    <source>
        <dbReference type="Proteomes" id="UP000016568"/>
    </source>
</evidence>
<comment type="caution">
    <text evidence="1">The sequence shown here is derived from an EMBL/GenBank/DDBJ whole genome shotgun (WGS) entry which is preliminary data.</text>
</comment>
<dbReference type="KEGG" id="ntd:EGO55_06520"/>
<dbReference type="AlphaFoldDB" id="U2YMQ5"/>
<protein>
    <submittedName>
        <fullName evidence="1">Uncharacterized protein</fullName>
    </submittedName>
</protein>
<accession>U2YMQ5</accession>
<evidence type="ECO:0000313" key="1">
    <source>
        <dbReference type="EMBL" id="GAD50050.1"/>
    </source>
</evidence>
<dbReference type="RefSeq" id="WP_021690868.1">
    <property type="nucleotide sequence ID" value="NZ_BASZ01000007.1"/>
</dbReference>
<organism evidence="1 2">
    <name type="scientific">Caenibius tardaugens NBRC 16725</name>
    <dbReference type="NCBI Taxonomy" id="1219035"/>
    <lineage>
        <taxon>Bacteria</taxon>
        <taxon>Pseudomonadati</taxon>
        <taxon>Pseudomonadota</taxon>
        <taxon>Alphaproteobacteria</taxon>
        <taxon>Sphingomonadales</taxon>
        <taxon>Erythrobacteraceae</taxon>
        <taxon>Caenibius</taxon>
    </lineage>
</organism>
<gene>
    <name evidence="1" type="ORF">NT2_07_00500</name>
</gene>
<dbReference type="Proteomes" id="UP000016568">
    <property type="component" value="Unassembled WGS sequence"/>
</dbReference>
<proteinExistence type="predicted"/>
<name>U2YMQ5_9SPHN</name>
<dbReference type="EMBL" id="BASZ01000007">
    <property type="protein sequence ID" value="GAD50050.1"/>
    <property type="molecule type" value="Genomic_DNA"/>
</dbReference>
<sequence>MDPEQLAQLIANSIARHQSRGLVDGAKGMHDVVIHGRADLLAVAEDVIAAHVQQTKLARRSWAPWFSHEVDVRHKAQRQERLRARLAEHLENGGLSAVEEAITRLRMRDLPA</sequence>